<dbReference type="RefSeq" id="WP_286347290.1">
    <property type="nucleotide sequence ID" value="NZ_AP027733.1"/>
</dbReference>
<evidence type="ECO:0000313" key="3">
    <source>
        <dbReference type="Proteomes" id="UP001321486"/>
    </source>
</evidence>
<gene>
    <name evidence="2" type="ORF">GCM10025867_46810</name>
</gene>
<feature type="transmembrane region" description="Helical" evidence="1">
    <location>
        <begin position="111"/>
        <end position="128"/>
    </location>
</feature>
<feature type="transmembrane region" description="Helical" evidence="1">
    <location>
        <begin position="86"/>
        <end position="105"/>
    </location>
</feature>
<accession>A0ABN6Y943</accession>
<keyword evidence="1" id="KW-0812">Transmembrane</keyword>
<organism evidence="2 3">
    <name type="scientific">Frondihabitans sucicola</name>
    <dbReference type="NCBI Taxonomy" id="1268041"/>
    <lineage>
        <taxon>Bacteria</taxon>
        <taxon>Bacillati</taxon>
        <taxon>Actinomycetota</taxon>
        <taxon>Actinomycetes</taxon>
        <taxon>Micrococcales</taxon>
        <taxon>Microbacteriaceae</taxon>
        <taxon>Frondihabitans</taxon>
    </lineage>
</organism>
<keyword evidence="3" id="KW-1185">Reference proteome</keyword>
<protein>
    <submittedName>
        <fullName evidence="2">Uncharacterized protein</fullName>
    </submittedName>
</protein>
<evidence type="ECO:0000313" key="2">
    <source>
        <dbReference type="EMBL" id="BDZ52440.1"/>
    </source>
</evidence>
<keyword evidence="1" id="KW-1133">Transmembrane helix</keyword>
<sequence length="146" mass="16307">MTFLDRPALKHFAARSRRVSDFIGRRIFPQGVRTAAIALLWLGFSPIWIAAVSGTSNESGALMACVGLALFASISTHVWGTRTPPWRTVFWTFMISILVGAFAYLGGLNRFALDLAILIAVIFVVLRLNENGRRLVRLVRAYRITR</sequence>
<feature type="transmembrane region" description="Helical" evidence="1">
    <location>
        <begin position="35"/>
        <end position="54"/>
    </location>
</feature>
<dbReference type="Proteomes" id="UP001321486">
    <property type="component" value="Plasmid pNBRC108728a"/>
</dbReference>
<proteinExistence type="predicted"/>
<feature type="transmembrane region" description="Helical" evidence="1">
    <location>
        <begin position="60"/>
        <end position="79"/>
    </location>
</feature>
<dbReference type="EMBL" id="AP027733">
    <property type="protein sequence ID" value="BDZ52440.1"/>
    <property type="molecule type" value="Genomic_DNA"/>
</dbReference>
<keyword evidence="1" id="KW-0472">Membrane</keyword>
<keyword evidence="2" id="KW-0614">Plasmid</keyword>
<reference evidence="3" key="1">
    <citation type="journal article" date="2019" name="Int. J. Syst. Evol. Microbiol.">
        <title>The Global Catalogue of Microorganisms (GCM) 10K type strain sequencing project: providing services to taxonomists for standard genome sequencing and annotation.</title>
        <authorList>
            <consortium name="The Broad Institute Genomics Platform"/>
            <consortium name="The Broad Institute Genome Sequencing Center for Infectious Disease"/>
            <person name="Wu L."/>
            <person name="Ma J."/>
        </authorList>
    </citation>
    <scope>NUCLEOTIDE SEQUENCE [LARGE SCALE GENOMIC DNA]</scope>
    <source>
        <strain evidence="3">NBRC 108728</strain>
    </source>
</reference>
<evidence type="ECO:0000256" key="1">
    <source>
        <dbReference type="SAM" id="Phobius"/>
    </source>
</evidence>
<geneLocation type="plasmid" evidence="2 3">
    <name>pNBRC108728a</name>
</geneLocation>
<name>A0ABN6Y943_9MICO</name>